<sequence length="307" mass="33822">MGFAVVAPYPGYIKNHYPIDVDRRPRHLSQSVIVIPYPVYIMDCSFMFIITNSLNFAYASESVTDVLGFEQHDLLQRRITDLVDDQEQEDVVRALNSTTRENKAATLLYLHLLHAQQRRFVVCQMTISVAGNVMVGSICQATLDTIGKTARDQSAEEIIVAVSESANYPGMVRYRAASWTGTGFPRTALLLDRFSADCTITHCTNNMILDNESCVERRGGLFGYVAAQDEASVRTFITRLKQSGIEANSPTNVGFVYHTFTLCVAGRDLRVSPRSAQTPSNGANEVRVSAVGSASSDGLILVLKLEP</sequence>
<feature type="domain" description="PAS" evidence="1">
    <location>
        <begin position="47"/>
        <end position="102"/>
    </location>
</feature>
<evidence type="ECO:0000313" key="2">
    <source>
        <dbReference type="EMBL" id="CAE6347818.1"/>
    </source>
</evidence>
<dbReference type="SUPFAM" id="SSF55785">
    <property type="entry name" value="PYP-like sensor domain (PAS domain)"/>
    <property type="match status" value="1"/>
</dbReference>
<dbReference type="CDD" id="cd00130">
    <property type="entry name" value="PAS"/>
    <property type="match status" value="1"/>
</dbReference>
<evidence type="ECO:0000313" key="3">
    <source>
        <dbReference type="Proteomes" id="UP000663846"/>
    </source>
</evidence>
<dbReference type="InterPro" id="IPR000014">
    <property type="entry name" value="PAS"/>
</dbReference>
<dbReference type="AlphaFoldDB" id="A0A8H2WB60"/>
<comment type="caution">
    <text evidence="2">The sequence shown here is derived from an EMBL/GenBank/DDBJ whole genome shotgun (WGS) entry which is preliminary data.</text>
</comment>
<dbReference type="InterPro" id="IPR035965">
    <property type="entry name" value="PAS-like_dom_sf"/>
</dbReference>
<dbReference type="Proteomes" id="UP000663846">
    <property type="component" value="Unassembled WGS sequence"/>
</dbReference>
<dbReference type="Gene3D" id="3.30.450.20">
    <property type="entry name" value="PAS domain"/>
    <property type="match status" value="1"/>
</dbReference>
<protein>
    <recommendedName>
        <fullName evidence="1">PAS domain-containing protein</fullName>
    </recommendedName>
</protein>
<proteinExistence type="predicted"/>
<dbReference type="PROSITE" id="PS50112">
    <property type="entry name" value="PAS"/>
    <property type="match status" value="1"/>
</dbReference>
<organism evidence="2 3">
    <name type="scientific">Rhizoctonia solani</name>
    <dbReference type="NCBI Taxonomy" id="456999"/>
    <lineage>
        <taxon>Eukaryota</taxon>
        <taxon>Fungi</taxon>
        <taxon>Dikarya</taxon>
        <taxon>Basidiomycota</taxon>
        <taxon>Agaricomycotina</taxon>
        <taxon>Agaricomycetes</taxon>
        <taxon>Cantharellales</taxon>
        <taxon>Ceratobasidiaceae</taxon>
        <taxon>Rhizoctonia</taxon>
    </lineage>
</organism>
<accession>A0A8H2WB60</accession>
<gene>
    <name evidence="2" type="ORF">RDB_LOCUS8572</name>
</gene>
<name>A0A8H2WB60_9AGAM</name>
<evidence type="ECO:0000259" key="1">
    <source>
        <dbReference type="PROSITE" id="PS50112"/>
    </source>
</evidence>
<reference evidence="2" key="1">
    <citation type="submission" date="2021-01" db="EMBL/GenBank/DDBJ databases">
        <authorList>
            <person name="Kaushik A."/>
        </authorList>
    </citation>
    <scope>NUCLEOTIDE SEQUENCE</scope>
    <source>
        <strain evidence="2">AG1-1C</strain>
    </source>
</reference>
<dbReference type="EMBL" id="CAJMWS010000045">
    <property type="protein sequence ID" value="CAE6347818.1"/>
    <property type="molecule type" value="Genomic_DNA"/>
</dbReference>